<proteinExistence type="predicted"/>
<protein>
    <submittedName>
        <fullName evidence="1">Uncharacterized protein</fullName>
    </submittedName>
</protein>
<gene>
    <name evidence="1" type="ORF">ETSY2_17490</name>
</gene>
<dbReference type="PATRIC" id="fig|1429439.4.peg.2969"/>
<name>W4M9T6_9BACT</name>
<comment type="caution">
    <text evidence="1">The sequence shown here is derived from an EMBL/GenBank/DDBJ whole genome shotgun (WGS) entry which is preliminary data.</text>
</comment>
<evidence type="ECO:0000313" key="2">
    <source>
        <dbReference type="Proteomes" id="UP000019140"/>
    </source>
</evidence>
<reference evidence="1 2" key="1">
    <citation type="journal article" date="2014" name="Nature">
        <title>An environmental bacterial taxon with a large and distinct metabolic repertoire.</title>
        <authorList>
            <person name="Wilson M.C."/>
            <person name="Mori T."/>
            <person name="Ruckert C."/>
            <person name="Uria A.R."/>
            <person name="Helf M.J."/>
            <person name="Takada K."/>
            <person name="Gernert C."/>
            <person name="Steffens U.A."/>
            <person name="Heycke N."/>
            <person name="Schmitt S."/>
            <person name="Rinke C."/>
            <person name="Helfrich E.J."/>
            <person name="Brachmann A.O."/>
            <person name="Gurgui C."/>
            <person name="Wakimoto T."/>
            <person name="Kracht M."/>
            <person name="Crusemann M."/>
            <person name="Hentschel U."/>
            <person name="Abe I."/>
            <person name="Matsunaga S."/>
            <person name="Kalinowski J."/>
            <person name="Takeyama H."/>
            <person name="Piel J."/>
        </authorList>
    </citation>
    <scope>NUCLEOTIDE SEQUENCE [LARGE SCALE GENOMIC DNA]</scope>
    <source>
        <strain evidence="2">TSY2</strain>
    </source>
</reference>
<dbReference type="AlphaFoldDB" id="W4M9T6"/>
<accession>W4M9T6</accession>
<evidence type="ECO:0000313" key="1">
    <source>
        <dbReference type="EMBL" id="ETX06377.1"/>
    </source>
</evidence>
<dbReference type="Proteomes" id="UP000019140">
    <property type="component" value="Unassembled WGS sequence"/>
</dbReference>
<keyword evidence="2" id="KW-1185">Reference proteome</keyword>
<organism evidence="1 2">
    <name type="scientific">Candidatus Entotheonella gemina</name>
    <dbReference type="NCBI Taxonomy" id="1429439"/>
    <lineage>
        <taxon>Bacteria</taxon>
        <taxon>Pseudomonadati</taxon>
        <taxon>Nitrospinota/Tectimicrobiota group</taxon>
        <taxon>Candidatus Tectimicrobiota</taxon>
        <taxon>Candidatus Entotheonellia</taxon>
        <taxon>Candidatus Entotheonellales</taxon>
        <taxon>Candidatus Entotheonellaceae</taxon>
        <taxon>Candidatus Entotheonella</taxon>
    </lineage>
</organism>
<sequence length="80" mass="9372">MDFEIIGDVTTIEIIARGRGVHTRRYLNRTYGRGNWRKMKGVALVRAPSGHLRHAEVHWYEAHGIGRKDFKIKRYVDLQP</sequence>
<dbReference type="HOGENOM" id="CLU_200298_0_0_7"/>
<dbReference type="EMBL" id="AZHX01000712">
    <property type="protein sequence ID" value="ETX06377.1"/>
    <property type="molecule type" value="Genomic_DNA"/>
</dbReference>